<name>A0AAV8W1Q1_9CUCU</name>
<protein>
    <recommendedName>
        <fullName evidence="4">Translation machinery-associated protein 16</fullName>
    </recommendedName>
</protein>
<dbReference type="InterPro" id="IPR038356">
    <property type="entry name" value="Tma16_sf"/>
</dbReference>
<comment type="similarity">
    <text evidence="1">Belongs to the TMA16 family.</text>
</comment>
<dbReference type="PANTHER" id="PTHR13349:SF2">
    <property type="entry name" value="TRANSLATION MACHINERY-ASSOCIATED PROTEIN 16"/>
    <property type="match status" value="1"/>
</dbReference>
<organism evidence="2 3">
    <name type="scientific">Exocentrus adspersus</name>
    <dbReference type="NCBI Taxonomy" id="1586481"/>
    <lineage>
        <taxon>Eukaryota</taxon>
        <taxon>Metazoa</taxon>
        <taxon>Ecdysozoa</taxon>
        <taxon>Arthropoda</taxon>
        <taxon>Hexapoda</taxon>
        <taxon>Insecta</taxon>
        <taxon>Pterygota</taxon>
        <taxon>Neoptera</taxon>
        <taxon>Endopterygota</taxon>
        <taxon>Coleoptera</taxon>
        <taxon>Polyphaga</taxon>
        <taxon>Cucujiformia</taxon>
        <taxon>Chrysomeloidea</taxon>
        <taxon>Cerambycidae</taxon>
        <taxon>Lamiinae</taxon>
        <taxon>Acanthocinini</taxon>
        <taxon>Exocentrus</taxon>
    </lineage>
</organism>
<dbReference type="AlphaFoldDB" id="A0AAV8W1Q1"/>
<keyword evidence="3" id="KW-1185">Reference proteome</keyword>
<dbReference type="PANTHER" id="PTHR13349">
    <property type="entry name" value="TRANSLATION MACHINERY-ASSOCIATED PROTEIN 16"/>
    <property type="match status" value="1"/>
</dbReference>
<reference evidence="2 3" key="1">
    <citation type="journal article" date="2023" name="Insect Mol. Biol.">
        <title>Genome sequencing provides insights into the evolution of gene families encoding plant cell wall-degrading enzymes in longhorned beetles.</title>
        <authorList>
            <person name="Shin N.R."/>
            <person name="Okamura Y."/>
            <person name="Kirsch R."/>
            <person name="Pauchet Y."/>
        </authorList>
    </citation>
    <scope>NUCLEOTIDE SEQUENCE [LARGE SCALE GENOMIC DNA]</scope>
    <source>
        <strain evidence="2">EAD_L_NR</strain>
    </source>
</reference>
<sequence>MVSLKGIEGSEGLVTWSLQGTREKNKLLSNIKLNLLGEKVLWFKQNLDPLRKVYTPQEVQVLIENYLARFNEELEQIQLKHSIGKRKNRQHASREDVIKLTIKREREESHTCGLEIPNLMDPVQLELLKTWSGELRYLQNFKLKRFSEKNLEEENRKLNKPMKSIQSGEIMCTDASDTLE</sequence>
<dbReference type="Pfam" id="PF11176">
    <property type="entry name" value="Tma16"/>
    <property type="match status" value="1"/>
</dbReference>
<dbReference type="GO" id="GO:0005634">
    <property type="term" value="C:nucleus"/>
    <property type="evidence" value="ECO:0007669"/>
    <property type="project" value="TreeGrafter"/>
</dbReference>
<dbReference type="Proteomes" id="UP001159042">
    <property type="component" value="Unassembled WGS sequence"/>
</dbReference>
<dbReference type="FunFam" id="1.20.1440.170:FF:000001">
    <property type="entry name" value="Translation machinery-associated 16 homolog"/>
    <property type="match status" value="1"/>
</dbReference>
<gene>
    <name evidence="2" type="ORF">NQ315_005337</name>
</gene>
<comment type="caution">
    <text evidence="2">The sequence shown here is derived from an EMBL/GenBank/DDBJ whole genome shotgun (WGS) entry which is preliminary data.</text>
</comment>
<evidence type="ECO:0000313" key="2">
    <source>
        <dbReference type="EMBL" id="KAJ8920469.1"/>
    </source>
</evidence>
<evidence type="ECO:0000256" key="1">
    <source>
        <dbReference type="ARBA" id="ARBA00034127"/>
    </source>
</evidence>
<dbReference type="EMBL" id="JANEYG010000014">
    <property type="protein sequence ID" value="KAJ8920469.1"/>
    <property type="molecule type" value="Genomic_DNA"/>
</dbReference>
<evidence type="ECO:0000313" key="3">
    <source>
        <dbReference type="Proteomes" id="UP001159042"/>
    </source>
</evidence>
<dbReference type="InterPro" id="IPR021346">
    <property type="entry name" value="Tma16"/>
</dbReference>
<evidence type="ECO:0008006" key="4">
    <source>
        <dbReference type="Google" id="ProtNLM"/>
    </source>
</evidence>
<dbReference type="Gene3D" id="1.20.1440.170">
    <property type="entry name" value="Translation machinery-associated protein 16-like"/>
    <property type="match status" value="1"/>
</dbReference>
<accession>A0AAV8W1Q1</accession>
<proteinExistence type="inferred from homology"/>